<keyword evidence="3" id="KW-1185">Reference proteome</keyword>
<gene>
    <name evidence="2" type="ORF">ABIC75_004298</name>
</gene>
<reference evidence="2 3" key="1">
    <citation type="submission" date="2024-06" db="EMBL/GenBank/DDBJ databases">
        <title>Sorghum-associated microbial communities from plants grown in Nebraska, USA.</title>
        <authorList>
            <person name="Schachtman D."/>
        </authorList>
    </citation>
    <scope>NUCLEOTIDE SEQUENCE [LARGE SCALE GENOMIC DNA]</scope>
    <source>
        <strain evidence="2 3">1073</strain>
    </source>
</reference>
<evidence type="ECO:0000256" key="1">
    <source>
        <dbReference type="SAM" id="SignalP"/>
    </source>
</evidence>
<dbReference type="Proteomes" id="UP001549184">
    <property type="component" value="Unassembled WGS sequence"/>
</dbReference>
<evidence type="ECO:0000313" key="2">
    <source>
        <dbReference type="EMBL" id="MET3654550.1"/>
    </source>
</evidence>
<evidence type="ECO:0008006" key="4">
    <source>
        <dbReference type="Google" id="ProtNLM"/>
    </source>
</evidence>
<accession>A0ABV2K1S5</accession>
<comment type="caution">
    <text evidence="2">The sequence shown here is derived from an EMBL/GenBank/DDBJ whole genome shotgun (WGS) entry which is preliminary data.</text>
</comment>
<dbReference type="EMBL" id="JBEPMU010000007">
    <property type="protein sequence ID" value="MET3654550.1"/>
    <property type="molecule type" value="Genomic_DNA"/>
</dbReference>
<proteinExistence type="predicted"/>
<protein>
    <recommendedName>
        <fullName evidence="4">YXWGXW repeat-containing protein</fullName>
    </recommendedName>
</protein>
<name>A0ABV2K1S5_9GAMM</name>
<organism evidence="2 3">
    <name type="scientific">Dyella japonica</name>
    <dbReference type="NCBI Taxonomy" id="231455"/>
    <lineage>
        <taxon>Bacteria</taxon>
        <taxon>Pseudomonadati</taxon>
        <taxon>Pseudomonadota</taxon>
        <taxon>Gammaproteobacteria</taxon>
        <taxon>Lysobacterales</taxon>
        <taxon>Rhodanobacteraceae</taxon>
        <taxon>Dyella</taxon>
    </lineage>
</organism>
<keyword evidence="1" id="KW-0732">Signal</keyword>
<dbReference type="InterPro" id="IPR024447">
    <property type="entry name" value="YXWGXW_rpt"/>
</dbReference>
<dbReference type="RefSeq" id="WP_354015903.1">
    <property type="nucleotide sequence ID" value="NZ_JBEPMU010000007.1"/>
</dbReference>
<dbReference type="Pfam" id="PF12779">
    <property type="entry name" value="WXXGXW"/>
    <property type="match status" value="1"/>
</dbReference>
<sequence>MSMSTSIRLAALAAVTMLASGCVVEQPAPRRHPVVVEQPAPGYVEVIAPQAPPTVLVEEEPAPRPGYVWARGYWHWNGRKYVAMHGHWEPVRPGYHYVHPYYVQRGDGWHLNVGVWVAG</sequence>
<feature type="signal peptide" evidence="1">
    <location>
        <begin position="1"/>
        <end position="19"/>
    </location>
</feature>
<feature type="chain" id="PRO_5047536919" description="YXWGXW repeat-containing protein" evidence="1">
    <location>
        <begin position="20"/>
        <end position="119"/>
    </location>
</feature>
<evidence type="ECO:0000313" key="3">
    <source>
        <dbReference type="Proteomes" id="UP001549184"/>
    </source>
</evidence>